<dbReference type="GO" id="GO:0015677">
    <property type="term" value="P:copper ion import"/>
    <property type="evidence" value="ECO:0007669"/>
    <property type="project" value="TreeGrafter"/>
</dbReference>
<dbReference type="InterPro" id="IPR039261">
    <property type="entry name" value="FNR_nucleotide-bd"/>
</dbReference>
<dbReference type="Proteomes" id="UP001149165">
    <property type="component" value="Unassembled WGS sequence"/>
</dbReference>
<dbReference type="GO" id="GO:0006826">
    <property type="term" value="P:iron ion transport"/>
    <property type="evidence" value="ECO:0007669"/>
    <property type="project" value="TreeGrafter"/>
</dbReference>
<evidence type="ECO:0000313" key="3">
    <source>
        <dbReference type="EMBL" id="KAJ5100978.1"/>
    </source>
</evidence>
<dbReference type="GO" id="GO:0000293">
    <property type="term" value="F:ferric-chelate reductase activity"/>
    <property type="evidence" value="ECO:0007669"/>
    <property type="project" value="TreeGrafter"/>
</dbReference>
<evidence type="ECO:0008006" key="5">
    <source>
        <dbReference type="Google" id="ProtNLM"/>
    </source>
</evidence>
<dbReference type="PANTHER" id="PTHR32361">
    <property type="entry name" value="FERRIC/CUPRIC REDUCTASE TRANSMEMBRANE COMPONENT"/>
    <property type="match status" value="1"/>
</dbReference>
<dbReference type="InterPro" id="IPR051410">
    <property type="entry name" value="Ferric/Cupric_Reductase"/>
</dbReference>
<feature type="transmembrane region" description="Helical" evidence="2">
    <location>
        <begin position="46"/>
        <end position="68"/>
    </location>
</feature>
<evidence type="ECO:0000256" key="2">
    <source>
        <dbReference type="SAM" id="Phobius"/>
    </source>
</evidence>
<dbReference type="Gene3D" id="3.40.50.80">
    <property type="entry name" value="Nucleotide-binding domain of ferredoxin-NADP reductase (FNR) module"/>
    <property type="match status" value="1"/>
</dbReference>
<dbReference type="EMBL" id="JAPQKH010000004">
    <property type="protein sequence ID" value="KAJ5100978.1"/>
    <property type="molecule type" value="Genomic_DNA"/>
</dbReference>
<dbReference type="GO" id="GO:0006879">
    <property type="term" value="P:intracellular iron ion homeostasis"/>
    <property type="evidence" value="ECO:0007669"/>
    <property type="project" value="TreeGrafter"/>
</dbReference>
<dbReference type="OrthoDB" id="3437351at2759"/>
<evidence type="ECO:0000313" key="4">
    <source>
        <dbReference type="Proteomes" id="UP001149165"/>
    </source>
</evidence>
<dbReference type="PANTHER" id="PTHR32361:SF26">
    <property type="entry name" value="FAD-BINDING 8 DOMAIN-CONTAINING PROTEIN-RELATED"/>
    <property type="match status" value="1"/>
</dbReference>
<gene>
    <name evidence="3" type="ORF">N7456_007030</name>
</gene>
<keyword evidence="2" id="KW-0472">Membrane</keyword>
<keyword evidence="2" id="KW-0812">Transmembrane</keyword>
<protein>
    <recommendedName>
        <fullName evidence="5">FAD-binding FR-type domain-containing protein</fullName>
    </recommendedName>
</protein>
<reference evidence="3" key="2">
    <citation type="journal article" date="2023" name="IMA Fungus">
        <title>Comparative genomic study of the Penicillium genus elucidates a diverse pangenome and 15 lateral gene transfer events.</title>
        <authorList>
            <person name="Petersen C."/>
            <person name="Sorensen T."/>
            <person name="Nielsen M.R."/>
            <person name="Sondergaard T.E."/>
            <person name="Sorensen J.L."/>
            <person name="Fitzpatrick D.A."/>
            <person name="Frisvad J.C."/>
            <person name="Nielsen K.L."/>
        </authorList>
    </citation>
    <scope>NUCLEOTIDE SEQUENCE</scope>
    <source>
        <strain evidence="3">IBT 30069</strain>
    </source>
</reference>
<proteinExistence type="predicted"/>
<organism evidence="3 4">
    <name type="scientific">Penicillium angulare</name>
    <dbReference type="NCBI Taxonomy" id="116970"/>
    <lineage>
        <taxon>Eukaryota</taxon>
        <taxon>Fungi</taxon>
        <taxon>Dikarya</taxon>
        <taxon>Ascomycota</taxon>
        <taxon>Pezizomycotina</taxon>
        <taxon>Eurotiomycetes</taxon>
        <taxon>Eurotiomycetidae</taxon>
        <taxon>Eurotiales</taxon>
        <taxon>Aspergillaceae</taxon>
        <taxon>Penicillium</taxon>
    </lineage>
</organism>
<keyword evidence="2" id="KW-1133">Transmembrane helix</keyword>
<dbReference type="AlphaFoldDB" id="A0A9W9KCJ1"/>
<accession>A0A9W9KCJ1</accession>
<keyword evidence="1" id="KW-0813">Transport</keyword>
<keyword evidence="4" id="KW-1185">Reference proteome</keyword>
<dbReference type="GO" id="GO:0005886">
    <property type="term" value="C:plasma membrane"/>
    <property type="evidence" value="ECO:0007669"/>
    <property type="project" value="TreeGrafter"/>
</dbReference>
<comment type="caution">
    <text evidence="3">The sequence shown here is derived from an EMBL/GenBank/DDBJ whole genome shotgun (WGS) entry which is preliminary data.</text>
</comment>
<sequence length="448" mass="51011">MILPLSLHVFLQRRPRFVLKTHYALALIAVSFLEVHLFQVNSVYRWVLLGGICSWLACSVGTLVHAMWSHRSWYMGPDLVEVSLFNSLLWLKITVSAQMRTKPGQYVQLWMPRLGFAVCLELPIFFITSTEREQANIDGPSTSQKGKRKFLRVVTRPSSSLTNKLTQRILHAGLPSLNLPAFVFGPYGGAHSFGQNGTVVFALEDIGLLRALPFIRDLVEGSRERTNKVRRLEVLWQTEYSKFKHQSWVHREIQHILKLDLMGDRMRSGTGETPQEHHGFDILNFSIHLLHAPSTTRKLLKNRTRLHYYFAPVDVEKVMVHHIRTQSGKIAVTVCTGEKLRERVARITQREKCPRLSIVNLDMEVEPCVMRTTGGGEDPLGVEYMQDDDAAAPQRQGPGNSVRNTAVGSYKRNGGIFEDSTRGIPLVLLEDNNHARWVRSKILDGYKR</sequence>
<feature type="transmembrane region" description="Helical" evidence="2">
    <location>
        <begin position="21"/>
        <end position="40"/>
    </location>
</feature>
<name>A0A9W9KCJ1_9EURO</name>
<evidence type="ECO:0000256" key="1">
    <source>
        <dbReference type="ARBA" id="ARBA00022448"/>
    </source>
</evidence>
<reference evidence="3" key="1">
    <citation type="submission" date="2022-11" db="EMBL/GenBank/DDBJ databases">
        <authorList>
            <person name="Petersen C."/>
        </authorList>
    </citation>
    <scope>NUCLEOTIDE SEQUENCE</scope>
    <source>
        <strain evidence="3">IBT 30069</strain>
    </source>
</reference>